<dbReference type="EMBL" id="CADIKB010000004">
    <property type="protein sequence ID" value="CAB3659218.1"/>
    <property type="molecule type" value="Genomic_DNA"/>
</dbReference>
<gene>
    <name evidence="2" type="ORF">LMG22037_01369</name>
</gene>
<keyword evidence="1" id="KW-0732">Signal</keyword>
<protein>
    <recommendedName>
        <fullName evidence="4">DUF5666 domain-containing protein</fullName>
    </recommendedName>
</protein>
<dbReference type="Proteomes" id="UP000494249">
    <property type="component" value="Unassembled WGS sequence"/>
</dbReference>
<organism evidence="2 3">
    <name type="scientific">Paraburkholderia phenoliruptrix</name>
    <dbReference type="NCBI Taxonomy" id="252970"/>
    <lineage>
        <taxon>Bacteria</taxon>
        <taxon>Pseudomonadati</taxon>
        <taxon>Pseudomonadota</taxon>
        <taxon>Betaproteobacteria</taxon>
        <taxon>Burkholderiales</taxon>
        <taxon>Burkholderiaceae</taxon>
        <taxon>Paraburkholderia</taxon>
    </lineage>
</organism>
<name>A0A6J5AE12_9BURK</name>
<reference evidence="2 3" key="1">
    <citation type="submission" date="2020-04" db="EMBL/GenBank/DDBJ databases">
        <authorList>
            <person name="De Canck E."/>
        </authorList>
    </citation>
    <scope>NUCLEOTIDE SEQUENCE [LARGE SCALE GENOMIC DNA]</scope>
    <source>
        <strain evidence="2 3">LMG 22037</strain>
    </source>
</reference>
<evidence type="ECO:0000256" key="1">
    <source>
        <dbReference type="SAM" id="SignalP"/>
    </source>
</evidence>
<feature type="signal peptide" evidence="1">
    <location>
        <begin position="1"/>
        <end position="17"/>
    </location>
</feature>
<evidence type="ECO:0000313" key="3">
    <source>
        <dbReference type="Proteomes" id="UP000494249"/>
    </source>
</evidence>
<sequence length="207" mass="22042">MRALTVRSSSMLNLAFAAAIVVVHPSASRAQQPPQVQHASAGAPASAPGAEAIARLTSRIVNVDTATSRITVQGSRGETVIIAVDPEVADVRLLKVGDEVHVEYQGALLLSAEKVEAKGVRSRVEQESATPMSHGMSVKLRNVDVVATVQSLDRKRRQVVLRGPTRSVLLQIAPDVPLDKIAVGDSVHAKYRAETAVLITRDGKPIR</sequence>
<dbReference type="AlphaFoldDB" id="A0A6J5AE12"/>
<evidence type="ECO:0008006" key="4">
    <source>
        <dbReference type="Google" id="ProtNLM"/>
    </source>
</evidence>
<feature type="chain" id="PRO_5026888420" description="DUF5666 domain-containing protein" evidence="1">
    <location>
        <begin position="18"/>
        <end position="207"/>
    </location>
</feature>
<accession>A0A6J5AE12</accession>
<evidence type="ECO:0000313" key="2">
    <source>
        <dbReference type="EMBL" id="CAB3659218.1"/>
    </source>
</evidence>
<proteinExistence type="predicted"/>
<dbReference type="RefSeq" id="WP_013587599.1">
    <property type="nucleotide sequence ID" value="NZ_CADFGL010000006.1"/>
</dbReference>